<organism evidence="9 10">
    <name type="scientific">Candidatus Chloroploca asiatica</name>
    <dbReference type="NCBI Taxonomy" id="1506545"/>
    <lineage>
        <taxon>Bacteria</taxon>
        <taxon>Bacillati</taxon>
        <taxon>Chloroflexota</taxon>
        <taxon>Chloroflexia</taxon>
        <taxon>Chloroflexales</taxon>
        <taxon>Chloroflexineae</taxon>
        <taxon>Oscillochloridaceae</taxon>
        <taxon>Candidatus Chloroploca</taxon>
    </lineage>
</organism>
<dbReference type="InterPro" id="IPR050260">
    <property type="entry name" value="FAD-bd_OxRdtase"/>
</dbReference>
<feature type="domain" description="Pyridine nucleotide-disulphide oxidoreductase dimerisation" evidence="7">
    <location>
        <begin position="330"/>
        <end position="432"/>
    </location>
</feature>
<dbReference type="Proteomes" id="UP000220922">
    <property type="component" value="Unassembled WGS sequence"/>
</dbReference>
<accession>A0A2H3KWY5</accession>
<evidence type="ECO:0000313" key="10">
    <source>
        <dbReference type="Proteomes" id="UP000220922"/>
    </source>
</evidence>
<feature type="domain" description="FAD/NAD(P)-binding" evidence="8">
    <location>
        <begin position="4"/>
        <end position="295"/>
    </location>
</feature>
<reference evidence="9 10" key="1">
    <citation type="submission" date="2016-05" db="EMBL/GenBank/DDBJ databases">
        <authorList>
            <person name="Lavstsen T."/>
            <person name="Jespersen J.S."/>
        </authorList>
    </citation>
    <scope>NUCLEOTIDE SEQUENCE [LARGE SCALE GENOMIC DNA]</scope>
    <source>
        <strain evidence="9 10">B7-9</strain>
    </source>
</reference>
<evidence type="ECO:0000259" key="8">
    <source>
        <dbReference type="Pfam" id="PF07992"/>
    </source>
</evidence>
<evidence type="ECO:0000256" key="4">
    <source>
        <dbReference type="ARBA" id="ARBA00022827"/>
    </source>
</evidence>
<evidence type="ECO:0000256" key="6">
    <source>
        <dbReference type="ARBA" id="ARBA00023284"/>
    </source>
</evidence>
<evidence type="ECO:0000313" key="9">
    <source>
        <dbReference type="EMBL" id="PDV98465.1"/>
    </source>
</evidence>
<proteinExistence type="inferred from homology"/>
<dbReference type="PANTHER" id="PTHR43429:SF1">
    <property type="entry name" value="NAD(P)H SULFUR OXIDOREDUCTASE (COA-DEPENDENT)"/>
    <property type="match status" value="1"/>
</dbReference>
<comment type="caution">
    <text evidence="9">The sequence shown here is derived from an EMBL/GenBank/DDBJ whole genome shotgun (WGS) entry which is preliminary data.</text>
</comment>
<dbReference type="SUPFAM" id="SSF51905">
    <property type="entry name" value="FAD/NAD(P)-binding domain"/>
    <property type="match status" value="2"/>
</dbReference>
<dbReference type="Gene3D" id="3.50.50.60">
    <property type="entry name" value="FAD/NAD(P)-binding domain"/>
    <property type="match status" value="2"/>
</dbReference>
<sequence length="446" mass="47238">MGERVIVVGGVAAGMSAASKARRMNSELELVVYERSGYVSYGACGFPYAIKGEIPQVRDVVVRTPEQFAKQGIKVHVGHEVLAVDPATKSVLVRRPDGSEFRDQWDQLVLTTGGVSIRPPLPGLDLPGIFTLRTVEDALAIREWIETKKPQRGVIVGGGYIGLEMAEALAAYGIGIALIERLPQVLPNLDHEIAAHVQAELERQHVSVWLEHAVEGFAGDTNGVREVIAGGQHIPADIVILSVGIRPGVGLAREAGIALGPTGAIAVDDHQRTNVPGIWAAGDVAEALHRVTGRPAWIPLGTTANKQGRVAGENVGGGNATFKGIVGTAVVKAFDYEAASSGLSEARARAEGYTVEAVSATASSRAHYMPGHQPIHVKLVYEAETRRLLGGQMVGSEGVAKRIDVIAAALHNGWTVDELGELDLSYAPPFAPVWDPVLVAANLARR</sequence>
<dbReference type="InterPro" id="IPR016156">
    <property type="entry name" value="FAD/NAD-linked_Rdtase_dimer_sf"/>
</dbReference>
<keyword evidence="5" id="KW-0560">Oxidoreductase</keyword>
<dbReference type="Pfam" id="PF07992">
    <property type="entry name" value="Pyr_redox_2"/>
    <property type="match status" value="1"/>
</dbReference>
<evidence type="ECO:0000256" key="1">
    <source>
        <dbReference type="ARBA" id="ARBA00001974"/>
    </source>
</evidence>
<keyword evidence="10" id="KW-1185">Reference proteome</keyword>
<evidence type="ECO:0000256" key="3">
    <source>
        <dbReference type="ARBA" id="ARBA00022630"/>
    </source>
</evidence>
<comment type="cofactor">
    <cofactor evidence="1">
        <name>FAD</name>
        <dbReference type="ChEBI" id="CHEBI:57692"/>
    </cofactor>
</comment>
<dbReference type="InterPro" id="IPR036188">
    <property type="entry name" value="FAD/NAD-bd_sf"/>
</dbReference>
<dbReference type="OrthoDB" id="9802028at2"/>
<dbReference type="PANTHER" id="PTHR43429">
    <property type="entry name" value="PYRIDINE NUCLEOTIDE-DISULFIDE OXIDOREDUCTASE DOMAIN-CONTAINING"/>
    <property type="match status" value="1"/>
</dbReference>
<gene>
    <name evidence="9" type="ORF">A9Q02_15295</name>
</gene>
<keyword evidence="3" id="KW-0285">Flavoprotein</keyword>
<dbReference type="EMBL" id="LYXE01000099">
    <property type="protein sequence ID" value="PDV98465.1"/>
    <property type="molecule type" value="Genomic_DNA"/>
</dbReference>
<keyword evidence="4" id="KW-0274">FAD</keyword>
<dbReference type="RefSeq" id="WP_097653501.1">
    <property type="nucleotide sequence ID" value="NZ_LYXE01000099.1"/>
</dbReference>
<evidence type="ECO:0000259" key="7">
    <source>
        <dbReference type="Pfam" id="PF02852"/>
    </source>
</evidence>
<comment type="similarity">
    <text evidence="2">Belongs to the class-III pyridine nucleotide-disulfide oxidoreductase family.</text>
</comment>
<dbReference type="AlphaFoldDB" id="A0A2H3KWY5"/>
<dbReference type="InterPro" id="IPR023753">
    <property type="entry name" value="FAD/NAD-binding_dom"/>
</dbReference>
<name>A0A2H3KWY5_9CHLR</name>
<dbReference type="GO" id="GO:0016491">
    <property type="term" value="F:oxidoreductase activity"/>
    <property type="evidence" value="ECO:0007669"/>
    <property type="project" value="UniProtKB-KW"/>
</dbReference>
<keyword evidence="6" id="KW-0676">Redox-active center</keyword>
<dbReference type="InterPro" id="IPR004099">
    <property type="entry name" value="Pyr_nucl-diS_OxRdtase_dimer"/>
</dbReference>
<dbReference type="Pfam" id="PF02852">
    <property type="entry name" value="Pyr_redox_dim"/>
    <property type="match status" value="1"/>
</dbReference>
<protein>
    <submittedName>
        <fullName evidence="9">NADH oxidase</fullName>
    </submittedName>
</protein>
<dbReference type="PRINTS" id="PR00368">
    <property type="entry name" value="FADPNR"/>
</dbReference>
<dbReference type="PRINTS" id="PR00411">
    <property type="entry name" value="PNDRDTASEI"/>
</dbReference>
<dbReference type="SUPFAM" id="SSF55424">
    <property type="entry name" value="FAD/NAD-linked reductases, dimerisation (C-terminal) domain"/>
    <property type="match status" value="1"/>
</dbReference>
<evidence type="ECO:0000256" key="2">
    <source>
        <dbReference type="ARBA" id="ARBA00009130"/>
    </source>
</evidence>
<evidence type="ECO:0000256" key="5">
    <source>
        <dbReference type="ARBA" id="ARBA00023002"/>
    </source>
</evidence>